<dbReference type="Proteomes" id="UP000216947">
    <property type="component" value="Unassembled WGS sequence"/>
</dbReference>
<dbReference type="InterPro" id="IPR016166">
    <property type="entry name" value="FAD-bd_PCMH"/>
</dbReference>
<dbReference type="InterPro" id="IPR036318">
    <property type="entry name" value="FAD-bd_PCMH-like_sf"/>
</dbReference>
<dbReference type="PROSITE" id="PS51387">
    <property type="entry name" value="FAD_PCMH"/>
    <property type="match status" value="1"/>
</dbReference>
<organism evidence="2 3">
    <name type="scientific">Bordetella genomosp. 7</name>
    <dbReference type="NCBI Taxonomy" id="1416805"/>
    <lineage>
        <taxon>Bacteria</taxon>
        <taxon>Pseudomonadati</taxon>
        <taxon>Pseudomonadota</taxon>
        <taxon>Betaproteobacteria</taxon>
        <taxon>Burkholderiales</taxon>
        <taxon>Alcaligenaceae</taxon>
        <taxon>Bordetella</taxon>
    </lineage>
</organism>
<name>A0A261QZF5_9BORD</name>
<dbReference type="EMBL" id="NEVK01000006">
    <property type="protein sequence ID" value="OZI18106.1"/>
    <property type="molecule type" value="Genomic_DNA"/>
</dbReference>
<dbReference type="SUPFAM" id="SSF56176">
    <property type="entry name" value="FAD-binding/transporter-associated domain-like"/>
    <property type="match status" value="1"/>
</dbReference>
<sequence length="293" mass="30648">MQPSRRAFLFGRRLPATPWDTFRQRLARAAQGPLQELHPGPVGRARLAPARPEDVRHARALCAEYGVALLLEGCGDPAGLEGRPVLQVDPAGLAELAPGPGPGLWQAGPGCRLRDLANAGLDQFSAAPPDATLAAWLAGPQPWLSGATAASGVLGVDMLLSDGTAETLGPFGPGDQRPLRSAAIQRLVPALFQLSATPDAAACRQETAWACRFRLDALLPDPPSEVNLAHLLLGQGGALAWIERVVLAPRAGAPAGSVTPVTPVAPPPELAGPARRLEVRIKDLFDPLDLYAP</sequence>
<reference evidence="3" key="1">
    <citation type="submission" date="2017-05" db="EMBL/GenBank/DDBJ databases">
        <title>Complete and WGS of Bordetella genogroups.</title>
        <authorList>
            <person name="Spilker T."/>
            <person name="Lipuma J."/>
        </authorList>
    </citation>
    <scope>NUCLEOTIDE SEQUENCE [LARGE SCALE GENOMIC DNA]</scope>
    <source>
        <strain evidence="3">AU18089</strain>
    </source>
</reference>
<dbReference type="GO" id="GO:0071949">
    <property type="term" value="F:FAD binding"/>
    <property type="evidence" value="ECO:0007669"/>
    <property type="project" value="InterPro"/>
</dbReference>
<gene>
    <name evidence="2" type="ORF">CAL19_13665</name>
</gene>
<feature type="domain" description="FAD-binding PCMH-type" evidence="1">
    <location>
        <begin position="37"/>
        <end position="252"/>
    </location>
</feature>
<keyword evidence="3" id="KW-1185">Reference proteome</keyword>
<evidence type="ECO:0000259" key="1">
    <source>
        <dbReference type="PROSITE" id="PS51387"/>
    </source>
</evidence>
<dbReference type="AlphaFoldDB" id="A0A261QZF5"/>
<comment type="caution">
    <text evidence="2">The sequence shown here is derived from an EMBL/GenBank/DDBJ whole genome shotgun (WGS) entry which is preliminary data.</text>
</comment>
<accession>A0A261QZF5</accession>
<evidence type="ECO:0000313" key="3">
    <source>
        <dbReference type="Proteomes" id="UP000216947"/>
    </source>
</evidence>
<dbReference type="RefSeq" id="WP_094797057.1">
    <property type="nucleotide sequence ID" value="NZ_NEVK01000006.1"/>
</dbReference>
<evidence type="ECO:0000313" key="2">
    <source>
        <dbReference type="EMBL" id="OZI18106.1"/>
    </source>
</evidence>
<proteinExistence type="predicted"/>
<protein>
    <recommendedName>
        <fullName evidence="1">FAD-binding PCMH-type domain-containing protein</fullName>
    </recommendedName>
</protein>